<dbReference type="FunFam" id="3.30.830.10:FF:000011">
    <property type="entry name" value="Presequence protease, mitochondrial"/>
    <property type="match status" value="1"/>
</dbReference>
<dbReference type="InterPro" id="IPR013578">
    <property type="entry name" value="Peptidase_M16C_assoc"/>
</dbReference>
<dbReference type="Proteomes" id="UP001152759">
    <property type="component" value="Chromosome 2"/>
</dbReference>
<keyword evidence="5" id="KW-0645">Protease</keyword>
<protein>
    <recommendedName>
        <fullName evidence="4">Presequence protease, mitochondrial</fullName>
    </recommendedName>
</protein>
<evidence type="ECO:0000256" key="6">
    <source>
        <dbReference type="ARBA" id="ARBA00022723"/>
    </source>
</evidence>
<feature type="compositionally biased region" description="Polar residues" evidence="12">
    <location>
        <begin position="845"/>
        <end position="859"/>
    </location>
</feature>
<feature type="region of interest" description="Disordered" evidence="12">
    <location>
        <begin position="845"/>
        <end position="866"/>
    </location>
</feature>
<keyword evidence="6" id="KW-0479">Metal-binding</keyword>
<proteinExistence type="inferred from homology"/>
<dbReference type="SUPFAM" id="SSF63411">
    <property type="entry name" value="LuxS/MPP-like metallohydrolase"/>
    <property type="match status" value="4"/>
</dbReference>
<dbReference type="GO" id="GO:0004222">
    <property type="term" value="F:metalloendopeptidase activity"/>
    <property type="evidence" value="ECO:0007669"/>
    <property type="project" value="TreeGrafter"/>
</dbReference>
<dbReference type="Pfam" id="PF05193">
    <property type="entry name" value="Peptidase_M16_C"/>
    <property type="match status" value="1"/>
</dbReference>
<accession>A0A9P0A2X2</accession>
<keyword evidence="15" id="KW-1185">Reference proteome</keyword>
<evidence type="ECO:0000256" key="12">
    <source>
        <dbReference type="SAM" id="MobiDB-lite"/>
    </source>
</evidence>
<dbReference type="InterPro" id="IPR011249">
    <property type="entry name" value="Metalloenz_LuxS/M16"/>
</dbReference>
<feature type="domain" description="Peptidase M16C associated" evidence="13">
    <location>
        <begin position="545"/>
        <end position="792"/>
    </location>
</feature>
<comment type="subcellular location">
    <subcellularLocation>
        <location evidence="2">Mitochondrion</location>
    </subcellularLocation>
</comment>
<dbReference type="FunFam" id="3.30.830.10:FF:000009">
    <property type="entry name" value="Presequence protease, mitochondrial"/>
    <property type="match status" value="1"/>
</dbReference>
<evidence type="ECO:0000256" key="10">
    <source>
        <dbReference type="ARBA" id="ARBA00023049"/>
    </source>
</evidence>
<dbReference type="PANTHER" id="PTHR43016">
    <property type="entry name" value="PRESEQUENCE PROTEASE"/>
    <property type="match status" value="1"/>
</dbReference>
<comment type="cofactor">
    <cofactor evidence="1">
        <name>Zn(2+)</name>
        <dbReference type="ChEBI" id="CHEBI:29105"/>
    </cofactor>
</comment>
<dbReference type="InterPro" id="IPR007863">
    <property type="entry name" value="Peptidase_M16_C"/>
</dbReference>
<dbReference type="FunFam" id="3.30.830.10:FF:000013">
    <property type="entry name" value="Mitochondrial presequence protease"/>
    <property type="match status" value="1"/>
</dbReference>
<comment type="similarity">
    <text evidence="3">Belongs to the peptidase M16 family. PreP subfamily.</text>
</comment>
<dbReference type="InterPro" id="IPR011765">
    <property type="entry name" value="Pept_M16_N"/>
</dbReference>
<evidence type="ECO:0000256" key="1">
    <source>
        <dbReference type="ARBA" id="ARBA00001947"/>
    </source>
</evidence>
<evidence type="ECO:0000256" key="5">
    <source>
        <dbReference type="ARBA" id="ARBA00022670"/>
    </source>
</evidence>
<gene>
    <name evidence="14" type="ORF">BEMITA_LOCUS4463</name>
</gene>
<evidence type="ECO:0000256" key="8">
    <source>
        <dbReference type="ARBA" id="ARBA00022833"/>
    </source>
</evidence>
<keyword evidence="7" id="KW-0378">Hydrolase</keyword>
<evidence type="ECO:0000259" key="13">
    <source>
        <dbReference type="SMART" id="SM01264"/>
    </source>
</evidence>
<sequence length="1057" mass="120008">MHSDLYRDLPFDLLSMFHFRRASSHLSQRLSSFDRILLKSPITNVSDFKYPSSSFSTAPQLFQTAPEKKRESHKEVLSPGQEIEGFVVEEKTDVSDFNLTAIKLRHLKSNAQYLHLDRDDSNNVFSLNFRTTPFDSSGVPHILEHITLCGSERFPCREVFFKMLSRSMATFLNAMTGPDYTMYPFATQNEKDFGNLLSVYLDTVLRPRLSELDFSQEGWRLEHEDINNPNSPIVIKGVVYNEMKGCLSENNTIFEESLLNTLLPSHTYGVNSGGDPLVIPSLTLDKLRKFHSQYYHPTNSRFYTYGNFDVRNHLQYINREYLDKFTSLPQSFLDKTKVPSEPRWTSPKEKQIFGREDQTVPEPLKQSSLVVSSLCADITDLNEVFTLQILSELLVKGPNSAFYKSLVESNLGSGFHSATGFQAQTKDTIFAVGLQGLNPDSFEKVLRIYEETVDKVISNGFDETHLKSILHSIELNIKHQSANFGLNVLFGLTPVWNHDGNIFGALRVNDRVSHFCKELEKNPKFLQDKVKQYFKDNPHRLTLTMVPDKDFEKKLNEAEKELIKSKVSALSKEELKKVYQHGLDLRHYQEREDDFSCLPSLKVSDIKKNIDKTQIATEEHKAIPIQISNQPTNGILYFRGLLDIKNLSESQKLLLPLFCNVASRMGTSTHNYQEFDQLLQLKTSGISLDTHLKESVTDIGRFEEAVAFSMYCLDKNTHDMFGLLSELLNTVTLKDLTRFSTLVKMIVGDLAHGIVNSGHVYAASLASSQMNATAFRKEQLFGLSYINRMKKICVGDLTPVLNELSQLSDVLFSRHNLKCALNMTQDSHKTAVQTTHNFIDNLSNKTVPTSPPSCNTPGSEESAPNPGLHYVLPVPVNFASKSMQGVAYMHEDFPKLRILCNYLSLKYLLPVVREKGGAYGAGVNVSPAGVISFYSYRDPNSVATFDAFDNSVEWLMNSNLSDEDIDEAKLSVFQRIDEPIPPSNRGMRLFLHGITDEMFQQHRSHLLKVTRDDVIFVANKYLSKHEPTGKVARALIGPENNDLKNRRNESWKNMSLY</sequence>
<dbReference type="InterPro" id="IPR055130">
    <property type="entry name" value="PreP_C"/>
</dbReference>
<evidence type="ECO:0000256" key="9">
    <source>
        <dbReference type="ARBA" id="ARBA00022946"/>
    </source>
</evidence>
<dbReference type="AlphaFoldDB" id="A0A9P0A2X2"/>
<organism evidence="14 15">
    <name type="scientific">Bemisia tabaci</name>
    <name type="common">Sweetpotato whitefly</name>
    <name type="synonym">Aleurodes tabaci</name>
    <dbReference type="NCBI Taxonomy" id="7038"/>
    <lineage>
        <taxon>Eukaryota</taxon>
        <taxon>Metazoa</taxon>
        <taxon>Ecdysozoa</taxon>
        <taxon>Arthropoda</taxon>
        <taxon>Hexapoda</taxon>
        <taxon>Insecta</taxon>
        <taxon>Pterygota</taxon>
        <taxon>Neoptera</taxon>
        <taxon>Paraneoptera</taxon>
        <taxon>Hemiptera</taxon>
        <taxon>Sternorrhyncha</taxon>
        <taxon>Aleyrodoidea</taxon>
        <taxon>Aleyrodidae</taxon>
        <taxon>Aleyrodinae</taxon>
        <taxon>Bemisia</taxon>
    </lineage>
</organism>
<evidence type="ECO:0000256" key="7">
    <source>
        <dbReference type="ARBA" id="ARBA00022801"/>
    </source>
</evidence>
<keyword evidence="11" id="KW-0496">Mitochondrion</keyword>
<dbReference type="EMBL" id="OU963863">
    <property type="protein sequence ID" value="CAH0385211.1"/>
    <property type="molecule type" value="Genomic_DNA"/>
</dbReference>
<dbReference type="Pfam" id="PF00675">
    <property type="entry name" value="Peptidase_M16"/>
    <property type="match status" value="1"/>
</dbReference>
<dbReference type="PANTHER" id="PTHR43016:SF13">
    <property type="entry name" value="PRESEQUENCE PROTEASE, MITOCHONDRIAL"/>
    <property type="match status" value="1"/>
</dbReference>
<evidence type="ECO:0000256" key="11">
    <source>
        <dbReference type="ARBA" id="ARBA00023128"/>
    </source>
</evidence>
<dbReference type="SMART" id="SM01264">
    <property type="entry name" value="M16C_associated"/>
    <property type="match status" value="1"/>
</dbReference>
<evidence type="ECO:0000313" key="15">
    <source>
        <dbReference type="Proteomes" id="UP001152759"/>
    </source>
</evidence>
<dbReference type="Pfam" id="PF08367">
    <property type="entry name" value="M16C_assoc"/>
    <property type="match status" value="1"/>
</dbReference>
<dbReference type="GO" id="GO:0046872">
    <property type="term" value="F:metal ion binding"/>
    <property type="evidence" value="ECO:0007669"/>
    <property type="project" value="UniProtKB-KW"/>
</dbReference>
<evidence type="ECO:0000313" key="14">
    <source>
        <dbReference type="EMBL" id="CAH0385211.1"/>
    </source>
</evidence>
<keyword evidence="10" id="KW-0482">Metalloprotease</keyword>
<keyword evidence="9" id="KW-0809">Transit peptide</keyword>
<evidence type="ECO:0000256" key="2">
    <source>
        <dbReference type="ARBA" id="ARBA00004173"/>
    </source>
</evidence>
<dbReference type="GO" id="GO:0016485">
    <property type="term" value="P:protein processing"/>
    <property type="evidence" value="ECO:0007669"/>
    <property type="project" value="TreeGrafter"/>
</dbReference>
<name>A0A9P0A2X2_BEMTA</name>
<dbReference type="Gene3D" id="3.30.830.10">
    <property type="entry name" value="Metalloenzyme, LuxS/M16 peptidase-like"/>
    <property type="match status" value="4"/>
</dbReference>
<evidence type="ECO:0000256" key="3">
    <source>
        <dbReference type="ARBA" id="ARBA00007575"/>
    </source>
</evidence>
<dbReference type="Pfam" id="PF22516">
    <property type="entry name" value="PreP_C"/>
    <property type="match status" value="1"/>
</dbReference>
<evidence type="ECO:0000256" key="4">
    <source>
        <dbReference type="ARBA" id="ARBA00020167"/>
    </source>
</evidence>
<reference evidence="14" key="1">
    <citation type="submission" date="2021-12" db="EMBL/GenBank/DDBJ databases">
        <authorList>
            <person name="King R."/>
        </authorList>
    </citation>
    <scope>NUCLEOTIDE SEQUENCE</scope>
</reference>
<dbReference type="GO" id="GO:0005759">
    <property type="term" value="C:mitochondrial matrix"/>
    <property type="evidence" value="ECO:0007669"/>
    <property type="project" value="TreeGrafter"/>
</dbReference>
<keyword evidence="8" id="KW-0862">Zinc</keyword>